<dbReference type="InterPro" id="IPR018392">
    <property type="entry name" value="LysM"/>
</dbReference>
<gene>
    <name evidence="4" type="ORF">BLW93_07595</name>
</gene>
<feature type="domain" description="LysM" evidence="3">
    <location>
        <begin position="157"/>
        <end position="208"/>
    </location>
</feature>
<dbReference type="Gene3D" id="3.10.350.10">
    <property type="entry name" value="LysM domain"/>
    <property type="match status" value="1"/>
</dbReference>
<dbReference type="Pfam" id="PF01476">
    <property type="entry name" value="LysM"/>
    <property type="match status" value="1"/>
</dbReference>
<accession>A0A1R1MJR4</accession>
<dbReference type="PANTHER" id="PTHR34700:SF4">
    <property type="entry name" value="PHAGE-LIKE ELEMENT PBSX PROTEIN XKDP"/>
    <property type="match status" value="1"/>
</dbReference>
<evidence type="ECO:0000256" key="2">
    <source>
        <dbReference type="SAM" id="SignalP"/>
    </source>
</evidence>
<dbReference type="STRING" id="1914305.BLW93_07595"/>
<feature type="chain" id="PRO_5012367719" description="LysM domain-containing protein" evidence="2">
    <location>
        <begin position="24"/>
        <end position="259"/>
    </location>
</feature>
<comment type="caution">
    <text evidence="4">The sequence shown here is derived from an EMBL/GenBank/DDBJ whole genome shotgun (WGS) entry which is preliminary data.</text>
</comment>
<dbReference type="InterPro" id="IPR052196">
    <property type="entry name" value="Bact_Kbp"/>
</dbReference>
<keyword evidence="1" id="KW-0175">Coiled coil</keyword>
<protein>
    <recommendedName>
        <fullName evidence="3">LysM domain-containing protein</fullName>
    </recommendedName>
</protein>
<name>A0A1R1MJR4_9BACT</name>
<dbReference type="PANTHER" id="PTHR34700">
    <property type="entry name" value="POTASSIUM BINDING PROTEIN KBP"/>
    <property type="match status" value="1"/>
</dbReference>
<dbReference type="Gene3D" id="1.10.287.1490">
    <property type="match status" value="1"/>
</dbReference>
<evidence type="ECO:0000256" key="1">
    <source>
        <dbReference type="SAM" id="Coils"/>
    </source>
</evidence>
<evidence type="ECO:0000313" key="5">
    <source>
        <dbReference type="Proteomes" id="UP000187408"/>
    </source>
</evidence>
<dbReference type="InterPro" id="IPR036779">
    <property type="entry name" value="LysM_dom_sf"/>
</dbReference>
<proteinExistence type="predicted"/>
<keyword evidence="5" id="KW-1185">Reference proteome</keyword>
<dbReference type="CDD" id="cd00118">
    <property type="entry name" value="LysM"/>
    <property type="match status" value="1"/>
</dbReference>
<keyword evidence="2" id="KW-0732">Signal</keyword>
<reference evidence="4 5" key="1">
    <citation type="submission" date="2016-10" db="EMBL/GenBank/DDBJ databases">
        <title>Genome sequence of a sulfur-reducing bacterium Desulfurobacterium indicum K6013.</title>
        <authorList>
            <person name="Cao J."/>
            <person name="Shao Z."/>
            <person name="Alain K."/>
            <person name="Jebbar M."/>
        </authorList>
    </citation>
    <scope>NUCLEOTIDE SEQUENCE [LARGE SCALE GENOMIC DNA]</scope>
    <source>
        <strain evidence="4 5">K6013</strain>
    </source>
</reference>
<dbReference type="PROSITE" id="PS51782">
    <property type="entry name" value="LYSM"/>
    <property type="match status" value="1"/>
</dbReference>
<feature type="signal peptide" evidence="2">
    <location>
        <begin position="1"/>
        <end position="23"/>
    </location>
</feature>
<dbReference type="RefSeq" id="WP_076713493.1">
    <property type="nucleotide sequence ID" value="NZ_MOEN01000034.1"/>
</dbReference>
<evidence type="ECO:0000259" key="3">
    <source>
        <dbReference type="PROSITE" id="PS51782"/>
    </source>
</evidence>
<evidence type="ECO:0000313" key="4">
    <source>
        <dbReference type="EMBL" id="OMH39996.1"/>
    </source>
</evidence>
<dbReference type="Proteomes" id="UP000187408">
    <property type="component" value="Unassembled WGS sequence"/>
</dbReference>
<organism evidence="4 5">
    <name type="scientific">Desulfurobacterium indicum</name>
    <dbReference type="NCBI Taxonomy" id="1914305"/>
    <lineage>
        <taxon>Bacteria</taxon>
        <taxon>Pseudomonadati</taxon>
        <taxon>Aquificota</taxon>
        <taxon>Aquificia</taxon>
        <taxon>Desulfurobacteriales</taxon>
        <taxon>Desulfurobacteriaceae</taxon>
        <taxon>Desulfurobacterium</taxon>
    </lineage>
</organism>
<dbReference type="SMART" id="SM00257">
    <property type="entry name" value="LysM"/>
    <property type="match status" value="1"/>
</dbReference>
<feature type="coiled-coil region" evidence="1">
    <location>
        <begin position="65"/>
        <end position="151"/>
    </location>
</feature>
<dbReference type="SUPFAM" id="SSF54106">
    <property type="entry name" value="LysM domain"/>
    <property type="match status" value="1"/>
</dbReference>
<dbReference type="EMBL" id="MOEN01000034">
    <property type="protein sequence ID" value="OMH39996.1"/>
    <property type="molecule type" value="Genomic_DNA"/>
</dbReference>
<sequence>MRKLTKIVTAVLISAMISPAVFAETSCPSNISNYETCVATNATENATQTNSTETAITTTQTTTSYEELMAQYNKALEEYNTLKAELEKEEKELAMLKAQEAELEQRYNALSSDIEALKQEIAYRKQLEAKIAELKARLAQAGSKVEMLRRKFMALPKSYRVVRGDTLWGISSKSYIYNDPWQWPLIYRANRDKIKNPHLIFPNQVFTIPRNITAEEVIEARKQALRTPPPPGAKVIKVGPVKAEDVPKTATDYFLFMNK</sequence>
<dbReference type="AlphaFoldDB" id="A0A1R1MJR4"/>